<dbReference type="GeneID" id="18504841"/>
<organism evidence="1 2">
    <name type="scientific">Stenotrophomonas phage Smp131</name>
    <dbReference type="NCBI Taxonomy" id="1168563"/>
    <lineage>
        <taxon>Viruses</taxon>
        <taxon>Duplodnaviria</taxon>
        <taxon>Heunggongvirae</taxon>
        <taxon>Uroviricota</taxon>
        <taxon>Caudoviricetes</taxon>
        <taxon>Peduoviridae</taxon>
        <taxon>Simpcentumvirus</taxon>
        <taxon>Simpcentumvirus Smp131</taxon>
    </lineage>
</organism>
<proteinExistence type="predicted"/>
<keyword evidence="2" id="KW-1185">Reference proteome</keyword>
<dbReference type="RefSeq" id="YP_009008399.1">
    <property type="nucleotide sequence ID" value="NC_023588.1"/>
</dbReference>
<accession>V9IQH5</accession>
<dbReference type="KEGG" id="vg:18504841"/>
<evidence type="ECO:0000313" key="1">
    <source>
        <dbReference type="EMBL" id="AFJ75513.1"/>
    </source>
</evidence>
<dbReference type="EMBL" id="JQ809663">
    <property type="protein sequence ID" value="AFJ75513.1"/>
    <property type="molecule type" value="Genomic_DNA"/>
</dbReference>
<protein>
    <submittedName>
        <fullName evidence="1">Uncharacterized protein</fullName>
    </submittedName>
</protein>
<evidence type="ECO:0000313" key="2">
    <source>
        <dbReference type="Proteomes" id="UP000018887"/>
    </source>
</evidence>
<gene>
    <name evidence="1" type="ORF">Smp_43</name>
</gene>
<sequence>MWSWHLSRWAQNGRDVHYTTPTGKIGFDSVRGLAREIDFYRASILTPFQVEILRVSIDAIPSGASREFLHSMLQKWLSIQRGLETSVIPELADEFRQVRDALECNFMETLHTAHELEARKAMDALLQDDTSLLSDTTRLLPLCMYVGQATMRTKHMRDSVAKVRSEAIQEPTNKALAGAWWFLSFVYGAAFGQSLYRSLDSSRISLLATTPEAPFIISDQPIVNMQPDVAASLDMVMPLSPLRAIAICDSNRFYPGLHFLECDAVDAINRLQTERSTMIFASSEEQLRRYSTPALSSR</sequence>
<dbReference type="Proteomes" id="UP000018887">
    <property type="component" value="Segment"/>
</dbReference>
<reference evidence="1 2" key="1">
    <citation type="journal article" date="2014" name="BMC Microbiol.">
        <title>Genomic sequence of temperate phage Smp131 of Stenotrophomonas maltophilia that has similar prophages in xanthomonads.</title>
        <authorList>
            <person name="Lee C.N."/>
            <person name="Tseng T.T."/>
            <person name="Chang H.C."/>
            <person name="Lin J.W."/>
            <person name="Weng S.F."/>
        </authorList>
    </citation>
    <scope>NUCLEOTIDE SEQUENCE [LARGE SCALE GENOMIC DNA]</scope>
</reference>
<name>V9IQH5_9CAUD</name>